<evidence type="ECO:0000313" key="3">
    <source>
        <dbReference type="Proteomes" id="UP000007575"/>
    </source>
</evidence>
<gene>
    <name evidence="2" type="ordered locus">DGo_CA2390</name>
</gene>
<dbReference type="KEGG" id="dgo:DGo_CA2390"/>
<organism evidence="2 3">
    <name type="scientific">Deinococcus gobiensis (strain DSM 21396 / JCM 16679 / CGMCC 1.7299 / I-0)</name>
    <dbReference type="NCBI Taxonomy" id="745776"/>
    <lineage>
        <taxon>Bacteria</taxon>
        <taxon>Thermotogati</taxon>
        <taxon>Deinococcota</taxon>
        <taxon>Deinococci</taxon>
        <taxon>Deinococcales</taxon>
        <taxon>Deinococcaceae</taxon>
        <taxon>Deinococcus</taxon>
    </lineage>
</organism>
<dbReference type="Proteomes" id="UP000007575">
    <property type="component" value="Chromosome"/>
</dbReference>
<feature type="region of interest" description="Disordered" evidence="1">
    <location>
        <begin position="1"/>
        <end position="26"/>
    </location>
</feature>
<proteinExistence type="predicted"/>
<keyword evidence="3" id="KW-1185">Reference proteome</keyword>
<protein>
    <submittedName>
        <fullName evidence="2">Uncharacterized protein</fullName>
    </submittedName>
</protein>
<dbReference type="PATRIC" id="fig|745776.4.peg.2453"/>
<dbReference type="AlphaFoldDB" id="H8H005"/>
<dbReference type="HOGENOM" id="CLU_2823976_0_0_0"/>
<accession>H8H005</accession>
<dbReference type="RefSeq" id="WP_014685800.1">
    <property type="nucleotide sequence ID" value="NC_017790.1"/>
</dbReference>
<dbReference type="EMBL" id="CP002191">
    <property type="protein sequence ID" value="AFD26317.1"/>
    <property type="molecule type" value="Genomic_DNA"/>
</dbReference>
<name>H8H005_DEIGI</name>
<sequence>MRQVGGTHWGFSAEIGEPGGALPDPPRREVLEDTGLRVLAAELPEPGGWRRQVLQLYGPVPGGLPG</sequence>
<dbReference type="STRING" id="745776.DGo_CA2390"/>
<reference evidence="2 3" key="1">
    <citation type="journal article" date="2012" name="PLoS ONE">
        <title>Genome sequence and transcriptome analysis of the radioresistant bacterium Deinococcus gobiensis: insights into the extreme environmental adaptations.</title>
        <authorList>
            <person name="Yuan M."/>
            <person name="Chen M."/>
            <person name="Zhang W."/>
            <person name="Lu W."/>
            <person name="Wang J."/>
            <person name="Yang M."/>
            <person name="Zhao P."/>
            <person name="Tang R."/>
            <person name="Li X."/>
            <person name="Hao Y."/>
            <person name="Zhou Z."/>
            <person name="Zhan Y."/>
            <person name="Yu H."/>
            <person name="Teng C."/>
            <person name="Yan Y."/>
            <person name="Ping S."/>
            <person name="Wang Y."/>
            <person name="Lin M."/>
        </authorList>
    </citation>
    <scope>NUCLEOTIDE SEQUENCE [LARGE SCALE GENOMIC DNA]</scope>
    <source>
        <strain evidence="2 3">I-0</strain>
    </source>
</reference>
<evidence type="ECO:0000256" key="1">
    <source>
        <dbReference type="SAM" id="MobiDB-lite"/>
    </source>
</evidence>
<evidence type="ECO:0000313" key="2">
    <source>
        <dbReference type="EMBL" id="AFD26317.1"/>
    </source>
</evidence>